<reference evidence="1" key="1">
    <citation type="submission" date="2021-02" db="EMBL/GenBank/DDBJ databases">
        <authorList>
            <consortium name="DOE Joint Genome Institute"/>
            <person name="Ahrendt S."/>
            <person name="Looney B.P."/>
            <person name="Miyauchi S."/>
            <person name="Morin E."/>
            <person name="Drula E."/>
            <person name="Courty P.E."/>
            <person name="Chicoki N."/>
            <person name="Fauchery L."/>
            <person name="Kohler A."/>
            <person name="Kuo A."/>
            <person name="Labutti K."/>
            <person name="Pangilinan J."/>
            <person name="Lipzen A."/>
            <person name="Riley R."/>
            <person name="Andreopoulos W."/>
            <person name="He G."/>
            <person name="Johnson J."/>
            <person name="Barry K.W."/>
            <person name="Grigoriev I.V."/>
            <person name="Nagy L."/>
            <person name="Hibbett D."/>
            <person name="Henrissat B."/>
            <person name="Matheny P.B."/>
            <person name="Labbe J."/>
            <person name="Martin F."/>
        </authorList>
    </citation>
    <scope>NUCLEOTIDE SEQUENCE</scope>
    <source>
        <strain evidence="1">FP105234-sp</strain>
    </source>
</reference>
<protein>
    <submittedName>
        <fullName evidence="1">Uncharacterized protein</fullName>
    </submittedName>
</protein>
<name>A0ACB8RQ87_9AGAM</name>
<evidence type="ECO:0000313" key="2">
    <source>
        <dbReference type="Proteomes" id="UP000814033"/>
    </source>
</evidence>
<proteinExistence type="predicted"/>
<organism evidence="1 2">
    <name type="scientific">Auriscalpium vulgare</name>
    <dbReference type="NCBI Taxonomy" id="40419"/>
    <lineage>
        <taxon>Eukaryota</taxon>
        <taxon>Fungi</taxon>
        <taxon>Dikarya</taxon>
        <taxon>Basidiomycota</taxon>
        <taxon>Agaricomycotina</taxon>
        <taxon>Agaricomycetes</taxon>
        <taxon>Russulales</taxon>
        <taxon>Auriscalpiaceae</taxon>
        <taxon>Auriscalpium</taxon>
    </lineage>
</organism>
<evidence type="ECO:0000313" key="1">
    <source>
        <dbReference type="EMBL" id="KAI0046243.1"/>
    </source>
</evidence>
<reference evidence="1" key="2">
    <citation type="journal article" date="2022" name="New Phytol.">
        <title>Evolutionary transition to the ectomycorrhizal habit in the genomes of a hyperdiverse lineage of mushroom-forming fungi.</title>
        <authorList>
            <person name="Looney B."/>
            <person name="Miyauchi S."/>
            <person name="Morin E."/>
            <person name="Drula E."/>
            <person name="Courty P.E."/>
            <person name="Kohler A."/>
            <person name="Kuo A."/>
            <person name="LaButti K."/>
            <person name="Pangilinan J."/>
            <person name="Lipzen A."/>
            <person name="Riley R."/>
            <person name="Andreopoulos W."/>
            <person name="He G."/>
            <person name="Johnson J."/>
            <person name="Nolan M."/>
            <person name="Tritt A."/>
            <person name="Barry K.W."/>
            <person name="Grigoriev I.V."/>
            <person name="Nagy L.G."/>
            <person name="Hibbett D."/>
            <person name="Henrissat B."/>
            <person name="Matheny P.B."/>
            <person name="Labbe J."/>
            <person name="Martin F.M."/>
        </authorList>
    </citation>
    <scope>NUCLEOTIDE SEQUENCE</scope>
    <source>
        <strain evidence="1">FP105234-sp</strain>
    </source>
</reference>
<dbReference type="EMBL" id="MU275930">
    <property type="protein sequence ID" value="KAI0046243.1"/>
    <property type="molecule type" value="Genomic_DNA"/>
</dbReference>
<gene>
    <name evidence="1" type="ORF">FA95DRAFT_1607039</name>
</gene>
<accession>A0ACB8RQ87</accession>
<sequence>MATPDYHSTTNIHKIHVSPNNDVHAMTGDARDPFSEVWHPSDTSELGSAIGKTEMLLMSNWQQFAQLHTWLQPVSSISLSCRVLELTGLQGMELSPFPSRSLSLPNLERLVLSGDQQATESVLSALSIIKPHWQGHVSDLEITAPEPLLGEGCRVVPRWEDTPETYRPVLEILILWQNACLDNLDDEEGTTSFARHLTLVLEYVVPDSQHSVSLLATHPDFENADNVKPLTFLLPYVSEVQVPVQELGQLYGLKEALRAVKPPLFPYLRTLTLNVEDERDMPTNLDSVKILVAETLQIRKDKKLPIKTLALSKNGMLIGSVKTDAGSPGHGINVADQIMEKLEELMQVDKETM</sequence>
<dbReference type="Proteomes" id="UP000814033">
    <property type="component" value="Unassembled WGS sequence"/>
</dbReference>
<comment type="caution">
    <text evidence="1">The sequence shown here is derived from an EMBL/GenBank/DDBJ whole genome shotgun (WGS) entry which is preliminary data.</text>
</comment>
<keyword evidence="2" id="KW-1185">Reference proteome</keyword>